<sequence length="301" mass="34359">MDKSFAGLLRNSRLASYDRKLGQVYQVSSKNQKKGNWGLKRNLPSVIRTPYVTINDLDTAEHQTPWESGTSKVMFVRRWKENFPNSKKPTPRPEHVDHNVTLMTPGEFKQFIKSASKRSSQFQQQIKEHKLKPEQVYEFLGATFNDTPAATVVGPTYSDYDIGVTNYPVEGRFLNSNQQGYAVGIAGIVALCQKRHMDTVRYHGDRRLRLFYVEEASVDAQGRPNVMVRPNQPGSSSIPAILGQQDDGYNTSPDHMKANDMWNYGRSSRNINNKSRDDNSQENPQHEALMEQFKDLDTKNE</sequence>
<dbReference type="InterPro" id="IPR016712">
    <property type="entry name" value="Rbsml_bS1m-like"/>
</dbReference>
<proteinExistence type="predicted"/>
<feature type="region of interest" description="Disordered" evidence="1">
    <location>
        <begin position="224"/>
        <end position="301"/>
    </location>
</feature>
<dbReference type="AlphaFoldDB" id="A0A8H7S498"/>
<reference evidence="2 3" key="1">
    <citation type="submission" date="2020-12" db="EMBL/GenBank/DDBJ databases">
        <title>Metabolic potential, ecology and presence of endohyphal bacteria is reflected in genomic diversity of Mucoromycotina.</title>
        <authorList>
            <person name="Muszewska A."/>
            <person name="Okrasinska A."/>
            <person name="Steczkiewicz K."/>
            <person name="Drgas O."/>
            <person name="Orlowska M."/>
            <person name="Perlinska-Lenart U."/>
            <person name="Aleksandrzak-Piekarczyk T."/>
            <person name="Szatraj K."/>
            <person name="Zielenkiewicz U."/>
            <person name="Pilsyk S."/>
            <person name="Malc E."/>
            <person name="Mieczkowski P."/>
            <person name="Kruszewska J.S."/>
            <person name="Biernat P."/>
            <person name="Pawlowska J."/>
        </authorList>
    </citation>
    <scope>NUCLEOTIDE SEQUENCE [LARGE SCALE GENOMIC DNA]</scope>
    <source>
        <strain evidence="2 3">CBS 142.35</strain>
    </source>
</reference>
<gene>
    <name evidence="2" type="ORF">INT45_004998</name>
</gene>
<dbReference type="PANTHER" id="PTHR28058">
    <property type="entry name" value="37S RIBOSOMAL PROTEIN MRP51, MITOCHONDRIAL"/>
    <property type="match status" value="1"/>
</dbReference>
<organism evidence="2 3">
    <name type="scientific">Circinella minor</name>
    <dbReference type="NCBI Taxonomy" id="1195481"/>
    <lineage>
        <taxon>Eukaryota</taxon>
        <taxon>Fungi</taxon>
        <taxon>Fungi incertae sedis</taxon>
        <taxon>Mucoromycota</taxon>
        <taxon>Mucoromycotina</taxon>
        <taxon>Mucoromycetes</taxon>
        <taxon>Mucorales</taxon>
        <taxon>Lichtheimiaceae</taxon>
        <taxon>Circinella</taxon>
    </lineage>
</organism>
<dbReference type="OrthoDB" id="2735536at2759"/>
<dbReference type="PANTHER" id="PTHR28058:SF1">
    <property type="entry name" value="SMALL RIBOSOMAL SUBUNIT PROTEIN BS1M"/>
    <property type="match status" value="1"/>
</dbReference>
<comment type="caution">
    <text evidence="2">The sequence shown here is derived from an EMBL/GenBank/DDBJ whole genome shotgun (WGS) entry which is preliminary data.</text>
</comment>
<name>A0A8H7S498_9FUNG</name>
<evidence type="ECO:0000313" key="2">
    <source>
        <dbReference type="EMBL" id="KAG2221457.1"/>
    </source>
</evidence>
<accession>A0A8H7S498</accession>
<feature type="compositionally biased region" description="Basic and acidic residues" evidence="1">
    <location>
        <begin position="274"/>
        <end position="301"/>
    </location>
</feature>
<dbReference type="Proteomes" id="UP000646827">
    <property type="component" value="Unassembled WGS sequence"/>
</dbReference>
<dbReference type="EMBL" id="JAEPRB010000108">
    <property type="protein sequence ID" value="KAG2221457.1"/>
    <property type="molecule type" value="Genomic_DNA"/>
</dbReference>
<evidence type="ECO:0000256" key="1">
    <source>
        <dbReference type="SAM" id="MobiDB-lite"/>
    </source>
</evidence>
<evidence type="ECO:0000313" key="3">
    <source>
        <dbReference type="Proteomes" id="UP000646827"/>
    </source>
</evidence>
<keyword evidence="3" id="KW-1185">Reference proteome</keyword>
<dbReference type="Pfam" id="PF11709">
    <property type="entry name" value="Mit_ribos_Mrp51"/>
    <property type="match status" value="1"/>
</dbReference>
<protein>
    <submittedName>
        <fullName evidence="2">Uncharacterized protein</fullName>
    </submittedName>
</protein>